<keyword evidence="1" id="KW-1133">Transmembrane helix</keyword>
<reference evidence="3 4" key="1">
    <citation type="submission" date="2024-06" db="EMBL/GenBank/DDBJ databases">
        <title>The Natural Products Discovery Center: Release of the First 8490 Sequenced Strains for Exploring Actinobacteria Biosynthetic Diversity.</title>
        <authorList>
            <person name="Kalkreuter E."/>
            <person name="Kautsar S.A."/>
            <person name="Yang D."/>
            <person name="Bader C.D."/>
            <person name="Teijaro C.N."/>
            <person name="Fluegel L."/>
            <person name="Davis C.M."/>
            <person name="Simpson J.R."/>
            <person name="Lauterbach L."/>
            <person name="Steele A.D."/>
            <person name="Gui C."/>
            <person name="Meng S."/>
            <person name="Li G."/>
            <person name="Viehrig K."/>
            <person name="Ye F."/>
            <person name="Su P."/>
            <person name="Kiefer A.F."/>
            <person name="Nichols A."/>
            <person name="Cepeda A.J."/>
            <person name="Yan W."/>
            <person name="Fan B."/>
            <person name="Jiang Y."/>
            <person name="Adhikari A."/>
            <person name="Zheng C.-J."/>
            <person name="Schuster L."/>
            <person name="Cowan T.M."/>
            <person name="Smanski M.J."/>
            <person name="Chevrette M.G."/>
            <person name="De Carvalho L.P.S."/>
            <person name="Shen B."/>
        </authorList>
    </citation>
    <scope>NUCLEOTIDE SEQUENCE [LARGE SCALE GENOMIC DNA]</scope>
    <source>
        <strain evidence="3 4">NPDC038104</strain>
    </source>
</reference>
<evidence type="ECO:0000256" key="1">
    <source>
        <dbReference type="SAM" id="Phobius"/>
    </source>
</evidence>
<evidence type="ECO:0000256" key="2">
    <source>
        <dbReference type="SAM" id="SignalP"/>
    </source>
</evidence>
<dbReference type="EMBL" id="JBEZUR010000026">
    <property type="protein sequence ID" value="MEU3556050.1"/>
    <property type="molecule type" value="Genomic_DNA"/>
</dbReference>
<dbReference type="PANTHER" id="PTHR40761">
    <property type="entry name" value="CONSERVED INTEGRAL MEMBRANE ALANINE VALINE AND LEUCINE RICH PROTEIN-RELATED"/>
    <property type="match status" value="1"/>
</dbReference>
<evidence type="ECO:0000313" key="4">
    <source>
        <dbReference type="Proteomes" id="UP001550850"/>
    </source>
</evidence>
<keyword evidence="1" id="KW-0812">Transmembrane</keyword>
<dbReference type="SUPFAM" id="SSF103481">
    <property type="entry name" value="Multidrug resistance efflux transporter EmrE"/>
    <property type="match status" value="1"/>
</dbReference>
<name>A0ABV2YJZ4_9ACTN</name>
<evidence type="ECO:0000313" key="3">
    <source>
        <dbReference type="EMBL" id="MEU3556050.1"/>
    </source>
</evidence>
<feature type="signal peptide" evidence="2">
    <location>
        <begin position="1"/>
        <end position="21"/>
    </location>
</feature>
<comment type="caution">
    <text evidence="3">The sequence shown here is derived from an EMBL/GenBank/DDBJ whole genome shotgun (WGS) entry which is preliminary data.</text>
</comment>
<feature type="transmembrane region" description="Helical" evidence="1">
    <location>
        <begin position="223"/>
        <end position="244"/>
    </location>
</feature>
<organism evidence="3 4">
    <name type="scientific">Streptomyces fragilis</name>
    <dbReference type="NCBI Taxonomy" id="67301"/>
    <lineage>
        <taxon>Bacteria</taxon>
        <taxon>Bacillati</taxon>
        <taxon>Actinomycetota</taxon>
        <taxon>Actinomycetes</taxon>
        <taxon>Kitasatosporales</taxon>
        <taxon>Streptomycetaceae</taxon>
        <taxon>Streptomyces</taxon>
    </lineage>
</organism>
<dbReference type="RefSeq" id="WP_108956701.1">
    <property type="nucleotide sequence ID" value="NZ_BEVZ01000009.1"/>
</dbReference>
<gene>
    <name evidence="3" type="ORF">AB0E65_17805</name>
</gene>
<dbReference type="InterPro" id="IPR037185">
    <property type="entry name" value="EmrE-like"/>
</dbReference>
<sequence length="289" mass="28048">MNATAPAVALSLASAVAYASAAVAQERIVARARPGAPLRSLLDTGAWWASTGLNLTGSLLHVVALRYGPLTVVQPLGALTLVVAVPLGARVARRRVRESEWRGTALTLLGLAALLLTVSGPVRERALSPGSALAVAGGAAVLLAALCRPADASGLCRAAASGVASGVASALTQTMTVTLTGDGGPAAAAWGQTALLGALVAAFAVGGLLLAQSAYRGGLGAPLATSTLANPVTAACIGLCLLGEGFQGGAFGALLAGGGALVAARGVVLLTRGAPRPAPSASTVAEAMA</sequence>
<feature type="transmembrane region" description="Helical" evidence="1">
    <location>
        <begin position="126"/>
        <end position="146"/>
    </location>
</feature>
<feature type="chain" id="PRO_5046986826" evidence="2">
    <location>
        <begin position="22"/>
        <end position="289"/>
    </location>
</feature>
<keyword evidence="2" id="KW-0732">Signal</keyword>
<accession>A0ABV2YJZ4</accession>
<protein>
    <submittedName>
        <fullName evidence="3">DMT family transporter</fullName>
    </submittedName>
</protein>
<keyword evidence="4" id="KW-1185">Reference proteome</keyword>
<dbReference type="Proteomes" id="UP001550850">
    <property type="component" value="Unassembled WGS sequence"/>
</dbReference>
<dbReference type="NCBIfam" id="NF038012">
    <property type="entry name" value="DMT_1"/>
    <property type="match status" value="1"/>
</dbReference>
<feature type="transmembrane region" description="Helical" evidence="1">
    <location>
        <begin position="158"/>
        <end position="177"/>
    </location>
</feature>
<feature type="transmembrane region" description="Helical" evidence="1">
    <location>
        <begin position="189"/>
        <end position="211"/>
    </location>
</feature>
<dbReference type="PANTHER" id="PTHR40761:SF1">
    <property type="entry name" value="CONSERVED INTEGRAL MEMBRANE ALANINE VALINE AND LEUCINE RICH PROTEIN-RELATED"/>
    <property type="match status" value="1"/>
</dbReference>
<proteinExistence type="predicted"/>
<feature type="transmembrane region" description="Helical" evidence="1">
    <location>
        <begin position="101"/>
        <end position="120"/>
    </location>
</feature>
<feature type="transmembrane region" description="Helical" evidence="1">
    <location>
        <begin position="250"/>
        <end position="270"/>
    </location>
</feature>
<keyword evidence="1" id="KW-0472">Membrane</keyword>
<feature type="transmembrane region" description="Helical" evidence="1">
    <location>
        <begin position="67"/>
        <end position="89"/>
    </location>
</feature>